<evidence type="ECO:0000313" key="2">
    <source>
        <dbReference type="Proteomes" id="UP001239626"/>
    </source>
</evidence>
<keyword evidence="2" id="KW-1185">Reference proteome</keyword>
<evidence type="ECO:0000313" key="1">
    <source>
        <dbReference type="EMBL" id="MDQ0374630.1"/>
    </source>
</evidence>
<gene>
    <name evidence="1" type="ORF">J2X26_002957</name>
</gene>
<reference evidence="1 2" key="1">
    <citation type="submission" date="2023-07" db="EMBL/GenBank/DDBJ databases">
        <title>Sorghum-associated microbial communities from plants grown in Nebraska, USA.</title>
        <authorList>
            <person name="Schachtman D."/>
        </authorList>
    </citation>
    <scope>NUCLEOTIDE SEQUENCE [LARGE SCALE GENOMIC DNA]</scope>
    <source>
        <strain evidence="1 2">BE332</strain>
    </source>
</reference>
<protein>
    <submittedName>
        <fullName evidence="1">Uncharacterized protein</fullName>
    </submittedName>
</protein>
<comment type="caution">
    <text evidence="1">The sequence shown here is derived from an EMBL/GenBank/DDBJ whole genome shotgun (WGS) entry which is preliminary data.</text>
</comment>
<sequence length="57" mass="6345">MPRDPLAYFVIAERHATVEGDPPERGTQSVLTTRRMLDEYLLYVGDPPAVDGRASLT</sequence>
<organism evidence="1 2">
    <name type="scientific">Cellulomonas humilata</name>
    <dbReference type="NCBI Taxonomy" id="144055"/>
    <lineage>
        <taxon>Bacteria</taxon>
        <taxon>Bacillati</taxon>
        <taxon>Actinomycetota</taxon>
        <taxon>Actinomycetes</taxon>
        <taxon>Micrococcales</taxon>
        <taxon>Cellulomonadaceae</taxon>
        <taxon>Cellulomonas</taxon>
    </lineage>
</organism>
<dbReference type="EMBL" id="JAUSVB010000004">
    <property type="protein sequence ID" value="MDQ0374630.1"/>
    <property type="molecule type" value="Genomic_DNA"/>
</dbReference>
<dbReference type="Proteomes" id="UP001239626">
    <property type="component" value="Unassembled WGS sequence"/>
</dbReference>
<proteinExistence type="predicted"/>
<accession>A0ABU0EH81</accession>
<name>A0ABU0EH81_9CELL</name>
<dbReference type="RefSeq" id="WP_307493430.1">
    <property type="nucleotide sequence ID" value="NZ_JAUSVB010000004.1"/>
</dbReference>